<protein>
    <submittedName>
        <fullName evidence="3">CG1665</fullName>
    </submittedName>
</protein>
<dbReference type="Pfam" id="PF03473">
    <property type="entry name" value="MOSC"/>
    <property type="match status" value="1"/>
</dbReference>
<dbReference type="AlphaFoldDB" id="A0A0M4F342"/>
<dbReference type="PROSITE" id="PS51340">
    <property type="entry name" value="MOSC"/>
    <property type="match status" value="1"/>
</dbReference>
<name>A0A0M4F342_DROBS</name>
<keyword evidence="1" id="KW-0812">Transmembrane</keyword>
<dbReference type="OrthoDB" id="17255at2759"/>
<dbReference type="GO" id="GO:0030151">
    <property type="term" value="F:molybdenum ion binding"/>
    <property type="evidence" value="ECO:0007669"/>
    <property type="project" value="InterPro"/>
</dbReference>
<organism evidence="3 4">
    <name type="scientific">Drosophila busckii</name>
    <name type="common">Fruit fly</name>
    <dbReference type="NCBI Taxonomy" id="30019"/>
    <lineage>
        <taxon>Eukaryota</taxon>
        <taxon>Metazoa</taxon>
        <taxon>Ecdysozoa</taxon>
        <taxon>Arthropoda</taxon>
        <taxon>Hexapoda</taxon>
        <taxon>Insecta</taxon>
        <taxon>Pterygota</taxon>
        <taxon>Neoptera</taxon>
        <taxon>Endopterygota</taxon>
        <taxon>Diptera</taxon>
        <taxon>Brachycera</taxon>
        <taxon>Muscomorpha</taxon>
        <taxon>Ephydroidea</taxon>
        <taxon>Drosophilidae</taxon>
        <taxon>Drosophila</taxon>
    </lineage>
</organism>
<dbReference type="GO" id="GO:0003824">
    <property type="term" value="F:catalytic activity"/>
    <property type="evidence" value="ECO:0007669"/>
    <property type="project" value="InterPro"/>
</dbReference>
<dbReference type="InterPro" id="IPR005303">
    <property type="entry name" value="MOCOS_middle"/>
</dbReference>
<dbReference type="InterPro" id="IPR005302">
    <property type="entry name" value="MoCF_Sase_C"/>
</dbReference>
<keyword evidence="1" id="KW-1133">Transmembrane helix</keyword>
<keyword evidence="4" id="KW-1185">Reference proteome</keyword>
<proteinExistence type="predicted"/>
<dbReference type="STRING" id="30019.A0A0M4F342"/>
<dbReference type="SUPFAM" id="SSF141673">
    <property type="entry name" value="MOSC N-terminal domain-like"/>
    <property type="match status" value="1"/>
</dbReference>
<dbReference type="Pfam" id="PF03476">
    <property type="entry name" value="MOSC_N"/>
    <property type="match status" value="1"/>
</dbReference>
<dbReference type="Proteomes" id="UP000494163">
    <property type="component" value="Chromosome 3R"/>
</dbReference>
<feature type="non-terminal residue" evidence="3">
    <location>
        <position position="1"/>
    </location>
</feature>
<accession>A0A0M4F342</accession>
<reference evidence="3 4" key="1">
    <citation type="submission" date="2015-08" db="EMBL/GenBank/DDBJ databases">
        <title>Ancestral chromatin configuration constrains chromatin evolution on differentiating sex chromosomes in Drosophila.</title>
        <authorList>
            <person name="Zhou Q."/>
            <person name="Bachtrog D."/>
        </authorList>
    </citation>
    <scope>NUCLEOTIDE SEQUENCE [LARGE SCALE GENOMIC DNA]</scope>
    <source>
        <tissue evidence="3">Whole larvae</tissue>
    </source>
</reference>
<feature type="domain" description="MOSC" evidence="2">
    <location>
        <begin position="188"/>
        <end position="338"/>
    </location>
</feature>
<feature type="transmembrane region" description="Helical" evidence="1">
    <location>
        <begin position="16"/>
        <end position="35"/>
    </location>
</feature>
<evidence type="ECO:0000313" key="3">
    <source>
        <dbReference type="EMBL" id="ALC45962.1"/>
    </source>
</evidence>
<dbReference type="GO" id="GO:0030170">
    <property type="term" value="F:pyridoxal phosphate binding"/>
    <property type="evidence" value="ECO:0007669"/>
    <property type="project" value="InterPro"/>
</dbReference>
<gene>
    <name evidence="3" type="ORF">Dbus_chr3Rg712</name>
</gene>
<evidence type="ECO:0000256" key="1">
    <source>
        <dbReference type="SAM" id="Phobius"/>
    </source>
</evidence>
<sequence>IGFTAGSSGVSLNSKVLLGVGVGLVAIGGAGYLLCRHLRRPEPMPEKWRRVGTVQRINLFPIKSCGVLVNPGAEEYDCDWLGLGIGELRDRKLMLLTEKNEMVTGRTYPTLLLIQSKMLAHGLVFSAPSMPDLQLDYKDLQTTGKLVPTDIFGAKLKAMLIDERFDKWFSQFILKTDKGLRLAYYSHAKPVRNTPANLKHLPHLTDADSGSFGDATSYMLMNLSSVADLNKRLEQPVDSLRFRGNFELKMDVDQPYAEDHWQWIRIGDDAVFRIVAPCTRCIMPNIHHNSGERDADFEPLKTLRSYRVITSDSSPVMGVHMGLRQPGSVKLNDVVYVADV</sequence>
<dbReference type="PANTHER" id="PTHR14237">
    <property type="entry name" value="MOLYBDOPTERIN COFACTOR SULFURASE MOSC"/>
    <property type="match status" value="1"/>
</dbReference>
<dbReference type="InterPro" id="IPR011037">
    <property type="entry name" value="Pyrv_Knase-like_insert_dom_sf"/>
</dbReference>
<dbReference type="SUPFAM" id="SSF50800">
    <property type="entry name" value="PK beta-barrel domain-like"/>
    <property type="match status" value="1"/>
</dbReference>
<dbReference type="EMBL" id="CP012526">
    <property type="protein sequence ID" value="ALC45962.1"/>
    <property type="molecule type" value="Genomic_DNA"/>
</dbReference>
<dbReference type="PANTHER" id="PTHR14237:SF19">
    <property type="entry name" value="MITOCHONDRIAL AMIDOXIME REDUCING COMPONENT 1"/>
    <property type="match status" value="1"/>
</dbReference>
<evidence type="ECO:0000259" key="2">
    <source>
        <dbReference type="PROSITE" id="PS51340"/>
    </source>
</evidence>
<keyword evidence="1" id="KW-0472">Membrane</keyword>
<dbReference type="OMA" id="CCPLMIL"/>
<evidence type="ECO:0000313" key="4">
    <source>
        <dbReference type="Proteomes" id="UP000494163"/>
    </source>
</evidence>